<dbReference type="Proteomes" id="UP000324222">
    <property type="component" value="Unassembled WGS sequence"/>
</dbReference>
<organism evidence="2 3">
    <name type="scientific">Portunus trituberculatus</name>
    <name type="common">Swimming crab</name>
    <name type="synonym">Neptunus trituberculatus</name>
    <dbReference type="NCBI Taxonomy" id="210409"/>
    <lineage>
        <taxon>Eukaryota</taxon>
        <taxon>Metazoa</taxon>
        <taxon>Ecdysozoa</taxon>
        <taxon>Arthropoda</taxon>
        <taxon>Crustacea</taxon>
        <taxon>Multicrustacea</taxon>
        <taxon>Malacostraca</taxon>
        <taxon>Eumalacostraca</taxon>
        <taxon>Eucarida</taxon>
        <taxon>Decapoda</taxon>
        <taxon>Pleocyemata</taxon>
        <taxon>Brachyura</taxon>
        <taxon>Eubrachyura</taxon>
        <taxon>Portunoidea</taxon>
        <taxon>Portunidae</taxon>
        <taxon>Portuninae</taxon>
        <taxon>Portunus</taxon>
    </lineage>
</organism>
<evidence type="ECO:0000256" key="1">
    <source>
        <dbReference type="SAM" id="SignalP"/>
    </source>
</evidence>
<reference evidence="2 3" key="1">
    <citation type="submission" date="2019-05" db="EMBL/GenBank/DDBJ databases">
        <title>Another draft genome of Portunus trituberculatus and its Hox gene families provides insights of decapod evolution.</title>
        <authorList>
            <person name="Jeong J.-H."/>
            <person name="Song I."/>
            <person name="Kim S."/>
            <person name="Choi T."/>
            <person name="Kim D."/>
            <person name="Ryu S."/>
            <person name="Kim W."/>
        </authorList>
    </citation>
    <scope>NUCLEOTIDE SEQUENCE [LARGE SCALE GENOMIC DNA]</scope>
    <source>
        <tissue evidence="2">Muscle</tissue>
    </source>
</reference>
<name>A0A5B7GBG7_PORTR</name>
<feature type="chain" id="PRO_5022971640" description="Peptidase A2 domain-containing protein" evidence="1">
    <location>
        <begin position="27"/>
        <end position="139"/>
    </location>
</feature>
<sequence>MLKTSRQLLFSLLCLLLCLFVRFVSAFHPSGRYCKFKDALCHSCNRKDHLSKVCGAPFRCQHQRRPQPAADSLGKKTTRLAHLVEDEGKGVVSSDNSELECYTICNMGTLKSSPIEVPIHVHSREVRMQVDTGAALTLI</sequence>
<feature type="signal peptide" evidence="1">
    <location>
        <begin position="1"/>
        <end position="26"/>
    </location>
</feature>
<proteinExistence type="predicted"/>
<dbReference type="OrthoDB" id="10069580at2759"/>
<accession>A0A5B7GBG7</accession>
<keyword evidence="3" id="KW-1185">Reference proteome</keyword>
<dbReference type="AlphaFoldDB" id="A0A5B7GBG7"/>
<dbReference type="EMBL" id="VSRR010014932">
    <property type="protein sequence ID" value="MPC57620.1"/>
    <property type="molecule type" value="Genomic_DNA"/>
</dbReference>
<protein>
    <recommendedName>
        <fullName evidence="4">Peptidase A2 domain-containing protein</fullName>
    </recommendedName>
</protein>
<comment type="caution">
    <text evidence="2">The sequence shown here is derived from an EMBL/GenBank/DDBJ whole genome shotgun (WGS) entry which is preliminary data.</text>
</comment>
<evidence type="ECO:0000313" key="3">
    <source>
        <dbReference type="Proteomes" id="UP000324222"/>
    </source>
</evidence>
<evidence type="ECO:0008006" key="4">
    <source>
        <dbReference type="Google" id="ProtNLM"/>
    </source>
</evidence>
<gene>
    <name evidence="2" type="ORF">E2C01_051605</name>
</gene>
<evidence type="ECO:0000313" key="2">
    <source>
        <dbReference type="EMBL" id="MPC57620.1"/>
    </source>
</evidence>
<keyword evidence="1" id="KW-0732">Signal</keyword>